<proteinExistence type="predicted"/>
<feature type="transmembrane region" description="Helical" evidence="1">
    <location>
        <begin position="12"/>
        <end position="31"/>
    </location>
</feature>
<evidence type="ECO:0000256" key="1">
    <source>
        <dbReference type="SAM" id="Phobius"/>
    </source>
</evidence>
<comment type="caution">
    <text evidence="2">The sequence shown here is derived from an EMBL/GenBank/DDBJ whole genome shotgun (WGS) entry which is preliminary data.</text>
</comment>
<feature type="transmembrane region" description="Helical" evidence="1">
    <location>
        <begin position="38"/>
        <end position="60"/>
    </location>
</feature>
<feature type="transmembrane region" description="Helical" evidence="1">
    <location>
        <begin position="160"/>
        <end position="188"/>
    </location>
</feature>
<keyword evidence="3" id="KW-1185">Reference proteome</keyword>
<keyword evidence="1" id="KW-1133">Transmembrane helix</keyword>
<dbReference type="Proteomes" id="UP001606099">
    <property type="component" value="Unassembled WGS sequence"/>
</dbReference>
<accession>A0ABW7FQM4</accession>
<dbReference type="InterPro" id="IPR001626">
    <property type="entry name" value="ABC_TroCD"/>
</dbReference>
<organism evidence="2 3">
    <name type="scientific">Roseateles rivi</name>
    <dbReference type="NCBI Taxonomy" id="3299028"/>
    <lineage>
        <taxon>Bacteria</taxon>
        <taxon>Pseudomonadati</taxon>
        <taxon>Pseudomonadota</taxon>
        <taxon>Betaproteobacteria</taxon>
        <taxon>Burkholderiales</taxon>
        <taxon>Sphaerotilaceae</taxon>
        <taxon>Roseateles</taxon>
    </lineage>
</organism>
<evidence type="ECO:0000313" key="3">
    <source>
        <dbReference type="Proteomes" id="UP001606099"/>
    </source>
</evidence>
<dbReference type="PANTHER" id="PTHR30477">
    <property type="entry name" value="ABC-TRANSPORTER METAL-BINDING PROTEIN"/>
    <property type="match status" value="1"/>
</dbReference>
<feature type="transmembrane region" description="Helical" evidence="1">
    <location>
        <begin position="96"/>
        <end position="113"/>
    </location>
</feature>
<feature type="transmembrane region" description="Helical" evidence="1">
    <location>
        <begin position="133"/>
        <end position="153"/>
    </location>
</feature>
<feature type="transmembrane region" description="Helical" evidence="1">
    <location>
        <begin position="66"/>
        <end position="87"/>
    </location>
</feature>
<dbReference type="RefSeq" id="WP_394457669.1">
    <property type="nucleotide sequence ID" value="NZ_JBIGHZ010000001.1"/>
</dbReference>
<name>A0ABW7FQM4_9BURK</name>
<keyword evidence="1" id="KW-0472">Membrane</keyword>
<keyword evidence="1" id="KW-0812">Transmembrane</keyword>
<reference evidence="2 3" key="1">
    <citation type="submission" date="2024-08" db="EMBL/GenBank/DDBJ databases">
        <authorList>
            <person name="Lu H."/>
        </authorList>
    </citation>
    <scope>NUCLEOTIDE SEQUENCE [LARGE SCALE GENOMIC DNA]</scope>
    <source>
        <strain evidence="2 3">BYS180W</strain>
    </source>
</reference>
<protein>
    <submittedName>
        <fullName evidence="2">Metal ABC transporter permease</fullName>
    </submittedName>
</protein>
<sequence length="256" mass="26370">MSLDTLLLDAWFMLPLLALLCGVLALAPLGAQVLARGVVFIDLAVAQAAAAAALWVGAAMEHADWLTTHGLAVAGALACAGVVAWVSRRWPAQREALIGLLYVAGASIALLGARQDPHGRERMAELLAADVLWAHTPQVAVLAGCAALVLLLGRRLTRDVVFFPVFAVVTSLAVPVLGLFLVFATLIAPALWQRSGVAPWRAWGGAVLACALGLGASWAWDAPSGACVALALASYGALSALRHSARLSEPPATGPG</sequence>
<evidence type="ECO:0000313" key="2">
    <source>
        <dbReference type="EMBL" id="MFG6446629.1"/>
    </source>
</evidence>
<gene>
    <name evidence="2" type="ORF">ACG0Z6_00080</name>
</gene>
<feature type="transmembrane region" description="Helical" evidence="1">
    <location>
        <begin position="200"/>
        <end position="220"/>
    </location>
</feature>
<dbReference type="PANTHER" id="PTHR30477:SF19">
    <property type="entry name" value="METAL ABC TRANSPORTER PERMEASE"/>
    <property type="match status" value="1"/>
</dbReference>
<dbReference type="EMBL" id="JBIGHZ010000001">
    <property type="protein sequence ID" value="MFG6446629.1"/>
    <property type="molecule type" value="Genomic_DNA"/>
</dbReference>